<protein>
    <submittedName>
        <fullName evidence="2">Uncharacterized protein</fullName>
    </submittedName>
</protein>
<evidence type="ECO:0000313" key="3">
    <source>
        <dbReference type="Proteomes" id="UP000799118"/>
    </source>
</evidence>
<evidence type="ECO:0000313" key="2">
    <source>
        <dbReference type="EMBL" id="KAE9396670.1"/>
    </source>
</evidence>
<sequence length="152" mass="15831">MPPSAISRMLSVPGSSLAPPAPPLSERHWGGILMPNAFRAEFGGQNHSSSALSCFLLKLLSTLVPHIPGFQNSSNDFAYQVNLSGLHLLLFAVLSKAPCLLRTLHTPRDMLSPTDSAAPAAKDTGAGSKIPMANDSGLKGTWGDLSSPVAAS</sequence>
<dbReference type="AlphaFoldDB" id="A0A6A4HFV2"/>
<keyword evidence="3" id="KW-1185">Reference proteome</keyword>
<feature type="region of interest" description="Disordered" evidence="1">
    <location>
        <begin position="111"/>
        <end position="152"/>
    </location>
</feature>
<reference evidence="2" key="1">
    <citation type="journal article" date="2019" name="Environ. Microbiol.">
        <title>Fungal ecological strategies reflected in gene transcription - a case study of two litter decomposers.</title>
        <authorList>
            <person name="Barbi F."/>
            <person name="Kohler A."/>
            <person name="Barry K."/>
            <person name="Baskaran P."/>
            <person name="Daum C."/>
            <person name="Fauchery L."/>
            <person name="Ihrmark K."/>
            <person name="Kuo A."/>
            <person name="LaButti K."/>
            <person name="Lipzen A."/>
            <person name="Morin E."/>
            <person name="Grigoriev I.V."/>
            <person name="Henrissat B."/>
            <person name="Lindahl B."/>
            <person name="Martin F."/>
        </authorList>
    </citation>
    <scope>NUCLEOTIDE SEQUENCE</scope>
    <source>
        <strain evidence="2">JB14</strain>
    </source>
</reference>
<organism evidence="2 3">
    <name type="scientific">Gymnopus androsaceus JB14</name>
    <dbReference type="NCBI Taxonomy" id="1447944"/>
    <lineage>
        <taxon>Eukaryota</taxon>
        <taxon>Fungi</taxon>
        <taxon>Dikarya</taxon>
        <taxon>Basidiomycota</taxon>
        <taxon>Agaricomycotina</taxon>
        <taxon>Agaricomycetes</taxon>
        <taxon>Agaricomycetidae</taxon>
        <taxon>Agaricales</taxon>
        <taxon>Marasmiineae</taxon>
        <taxon>Omphalotaceae</taxon>
        <taxon>Gymnopus</taxon>
    </lineage>
</organism>
<name>A0A6A4HFV2_9AGAR</name>
<dbReference type="Proteomes" id="UP000799118">
    <property type="component" value="Unassembled WGS sequence"/>
</dbReference>
<dbReference type="EMBL" id="ML769510">
    <property type="protein sequence ID" value="KAE9396670.1"/>
    <property type="molecule type" value="Genomic_DNA"/>
</dbReference>
<proteinExistence type="predicted"/>
<gene>
    <name evidence="2" type="ORF">BT96DRAFT_996556</name>
</gene>
<evidence type="ECO:0000256" key="1">
    <source>
        <dbReference type="SAM" id="MobiDB-lite"/>
    </source>
</evidence>
<accession>A0A6A4HFV2</accession>